<sequence length="934" mass="97638">NPADGGGDDDPTVTPLGSSPLIAITKSADTSGLLSPVQVGDAINYTFTVTNTGNVTLSGITVTDPGATVSGGPITLAPGASDTATFTASYAIQQADIDAGTYSNQATVAGNPPTGPPVNAVSDDPVTGDPSDPTIAVIPQTSELKLTKQIASVRQLFPYTYEITYRVEAINTGNTQLTGIRVTDDLAAAFQPGRMIERPTISLAGFGGSPQVNAAFDGVSDFALLSGDPTLQPGETGTVTIVARVQFARGYPQQGNIARGSSDQTPGPILSDDPTVTPGDDTDLNPTPRPVDDADGDGIPDSKESATADRDGDGIPDSDDYDPTGTFYCEETGAIQPGGLISVIGPLGTQTGAGSSNNITIVSDGTTGRFQFFVSAAGRYTLAYTLPASGTASVDRLSSGTLDLSTRAATDPIVLGAGELRSTRQLPDFSQAANTFFTVFDIEEGDPNVINNNIPLRFCGTPQLTAEKRVIGNPFLLASGSTQVTFRLSLKNDGTTRAENIELNDDLDAAFGAGQYSVTSTKLVLRNDVSNIDINGGFDGSSDVNVLTTGGSLDPGGEVVADIVVVVAPQSSGEKTNSVVGRGTSPLTGDPITSNVATAAVNIAAPAALSGLRVEKVSVRSTARIGDVVPYTVTVTNLDPLARTNVNLVDLIPVGFTYRPGSGTVDGVAQEPVQNGRRLVWGGRTVPALGSVVLKLNLGVGAGATGTEFINQAWVEDPVTGNRISTIGRAKVTREIEHVFDCGEIIGKVFDDKNQNGYQNKGEPGLPGVRIATVKGLLVTTDKKGRFHVACADLPDERIGSNFIMKLDTRTLPSGYRVTTENPRVVRLTRGKITKLNFGAAISRVVRIDLNASAFSGNSNKPVKELSHGIDKLLRKLAGAKPATLRLTYHATRSDRKLARQRLKAVRKMIDKKWRASNGRYRLPTEVRIIGGGK</sequence>
<feature type="compositionally biased region" description="Basic and acidic residues" evidence="1">
    <location>
        <begin position="300"/>
        <end position="313"/>
    </location>
</feature>
<dbReference type="NCBIfam" id="TIGR01451">
    <property type="entry name" value="B_ant_repeat"/>
    <property type="match status" value="3"/>
</dbReference>
<reference evidence="5" key="1">
    <citation type="journal article" date="2019" name="Int. J. Syst. Evol. Microbiol.">
        <title>The Global Catalogue of Microorganisms (GCM) 10K type strain sequencing project: providing services to taxonomists for standard genome sequencing and annotation.</title>
        <authorList>
            <consortium name="The Broad Institute Genomics Platform"/>
            <consortium name="The Broad Institute Genome Sequencing Center for Infectious Disease"/>
            <person name="Wu L."/>
            <person name="Ma J."/>
        </authorList>
    </citation>
    <scope>NUCLEOTIDE SEQUENCE [LARGE SCALE GENOMIC DNA]</scope>
    <source>
        <strain evidence="5">CCUG 60023</strain>
    </source>
</reference>
<protein>
    <recommendedName>
        <fullName evidence="6">DUF11 domain-containing protein</fullName>
    </recommendedName>
</protein>
<feature type="domain" description="DUF11" evidence="2">
    <location>
        <begin position="612"/>
        <end position="719"/>
    </location>
</feature>
<dbReference type="Pfam" id="PF01345">
    <property type="entry name" value="DUF11"/>
    <property type="match status" value="1"/>
</dbReference>
<organism evidence="4 5">
    <name type="scientific">Pseudahrensia aquimaris</name>
    <dbReference type="NCBI Taxonomy" id="744461"/>
    <lineage>
        <taxon>Bacteria</taxon>
        <taxon>Pseudomonadati</taxon>
        <taxon>Pseudomonadota</taxon>
        <taxon>Alphaproteobacteria</taxon>
        <taxon>Hyphomicrobiales</taxon>
        <taxon>Ahrensiaceae</taxon>
        <taxon>Pseudahrensia</taxon>
    </lineage>
</organism>
<feature type="domain" description="DUF7507" evidence="3">
    <location>
        <begin position="19"/>
        <end position="119"/>
    </location>
</feature>
<dbReference type="InterPro" id="IPR013783">
    <property type="entry name" value="Ig-like_fold"/>
</dbReference>
<dbReference type="RefSeq" id="WP_377213455.1">
    <property type="nucleotide sequence ID" value="NZ_JBHTJV010000023.1"/>
</dbReference>
<dbReference type="InterPro" id="IPR001434">
    <property type="entry name" value="OmcB-like_DUF11"/>
</dbReference>
<dbReference type="InterPro" id="IPR055354">
    <property type="entry name" value="DUF7507"/>
</dbReference>
<evidence type="ECO:0000259" key="2">
    <source>
        <dbReference type="Pfam" id="PF01345"/>
    </source>
</evidence>
<evidence type="ECO:0000256" key="1">
    <source>
        <dbReference type="SAM" id="MobiDB-lite"/>
    </source>
</evidence>
<dbReference type="Pfam" id="PF24346">
    <property type="entry name" value="DUF7507"/>
    <property type="match status" value="1"/>
</dbReference>
<comment type="caution">
    <text evidence="4">The sequence shown here is derived from an EMBL/GenBank/DDBJ whole genome shotgun (WGS) entry which is preliminary data.</text>
</comment>
<dbReference type="Proteomes" id="UP001597101">
    <property type="component" value="Unassembled WGS sequence"/>
</dbReference>
<feature type="compositionally biased region" description="Polar residues" evidence="1">
    <location>
        <begin position="254"/>
        <end position="265"/>
    </location>
</feature>
<gene>
    <name evidence="4" type="ORF">ACFQ14_14410</name>
</gene>
<dbReference type="Gene3D" id="2.60.40.10">
    <property type="entry name" value="Immunoglobulins"/>
    <property type="match status" value="2"/>
</dbReference>
<dbReference type="PANTHER" id="PTHR34819:SF5">
    <property type="entry name" value="CONSERVED REPEAT DOMAIN PROTEIN"/>
    <property type="match status" value="1"/>
</dbReference>
<feature type="region of interest" description="Disordered" evidence="1">
    <location>
        <begin position="254"/>
        <end position="330"/>
    </location>
</feature>
<evidence type="ECO:0000313" key="5">
    <source>
        <dbReference type="Proteomes" id="UP001597101"/>
    </source>
</evidence>
<evidence type="ECO:0008006" key="6">
    <source>
        <dbReference type="Google" id="ProtNLM"/>
    </source>
</evidence>
<dbReference type="PANTHER" id="PTHR34819">
    <property type="entry name" value="LARGE CYSTEINE-RICH PERIPLASMIC PROTEIN OMCB"/>
    <property type="match status" value="1"/>
</dbReference>
<feature type="non-terminal residue" evidence="4">
    <location>
        <position position="1"/>
    </location>
</feature>
<keyword evidence="5" id="KW-1185">Reference proteome</keyword>
<dbReference type="InterPro" id="IPR047589">
    <property type="entry name" value="DUF11_rpt"/>
</dbReference>
<dbReference type="EMBL" id="JBHTJV010000023">
    <property type="protein sequence ID" value="MFD0917596.1"/>
    <property type="molecule type" value="Genomic_DNA"/>
</dbReference>
<dbReference type="SUPFAM" id="SSF117074">
    <property type="entry name" value="Hypothetical protein PA1324"/>
    <property type="match status" value="1"/>
</dbReference>
<proteinExistence type="predicted"/>
<name>A0ABW3FGH0_9HYPH</name>
<dbReference type="InterPro" id="IPR051172">
    <property type="entry name" value="Chlamydia_OmcB"/>
</dbReference>
<evidence type="ECO:0000313" key="4">
    <source>
        <dbReference type="EMBL" id="MFD0917596.1"/>
    </source>
</evidence>
<evidence type="ECO:0000259" key="3">
    <source>
        <dbReference type="Pfam" id="PF24346"/>
    </source>
</evidence>
<accession>A0ABW3FGH0</accession>